<dbReference type="InterPro" id="IPR001895">
    <property type="entry name" value="RASGEF_cat_dom"/>
</dbReference>
<feature type="domain" description="N-terminal Ras-GEF" evidence="4">
    <location>
        <begin position="1143"/>
        <end position="1298"/>
    </location>
</feature>
<dbReference type="Gene3D" id="1.10.840.10">
    <property type="entry name" value="Ras guanine-nucleotide exchange factors catalytic domain"/>
    <property type="match status" value="1"/>
</dbReference>
<dbReference type="Proteomes" id="UP000305948">
    <property type="component" value="Unassembled WGS sequence"/>
</dbReference>
<dbReference type="GO" id="GO:0005085">
    <property type="term" value="F:guanyl-nucleotide exchange factor activity"/>
    <property type="evidence" value="ECO:0007669"/>
    <property type="project" value="UniProtKB-KW"/>
</dbReference>
<dbReference type="PANTHER" id="PTHR23176:SF129">
    <property type="entry name" value="RHO GTPASE ACTIVATING PROTEIN AT 16F, ISOFORM E-RELATED"/>
    <property type="match status" value="1"/>
</dbReference>
<dbReference type="InterPro" id="IPR050729">
    <property type="entry name" value="Rho-GAP"/>
</dbReference>
<dbReference type="OrthoDB" id="79452at2759"/>
<dbReference type="Pfam" id="PF00620">
    <property type="entry name" value="RhoGAP"/>
    <property type="match status" value="1"/>
</dbReference>
<feature type="compositionally biased region" description="Low complexity" evidence="3">
    <location>
        <begin position="2086"/>
        <end position="2099"/>
    </location>
</feature>
<feature type="region of interest" description="Disordered" evidence="3">
    <location>
        <begin position="634"/>
        <end position="660"/>
    </location>
</feature>
<feature type="domain" description="Rho-GAP" evidence="5">
    <location>
        <begin position="1863"/>
        <end position="2055"/>
    </location>
</feature>
<feature type="region of interest" description="Disordered" evidence="3">
    <location>
        <begin position="115"/>
        <end position="289"/>
    </location>
</feature>
<dbReference type="SMART" id="SM00324">
    <property type="entry name" value="RhoGAP"/>
    <property type="match status" value="1"/>
</dbReference>
<feature type="compositionally biased region" description="Pro residues" evidence="3">
    <location>
        <begin position="1"/>
        <end position="10"/>
    </location>
</feature>
<feature type="region of interest" description="Disordered" evidence="3">
    <location>
        <begin position="1019"/>
        <end position="1038"/>
    </location>
</feature>
<dbReference type="Gene3D" id="1.10.555.10">
    <property type="entry name" value="Rho GTPase activation protein"/>
    <property type="match status" value="1"/>
</dbReference>
<dbReference type="InterPro" id="IPR036964">
    <property type="entry name" value="RASGEF_cat_dom_sf"/>
</dbReference>
<dbReference type="PROSITE" id="PS50212">
    <property type="entry name" value="RASGEF_NTER"/>
    <property type="match status" value="1"/>
</dbReference>
<organism evidence="6 7">
    <name type="scientific">Heliocybe sulcata</name>
    <dbReference type="NCBI Taxonomy" id="5364"/>
    <lineage>
        <taxon>Eukaryota</taxon>
        <taxon>Fungi</taxon>
        <taxon>Dikarya</taxon>
        <taxon>Basidiomycota</taxon>
        <taxon>Agaricomycotina</taxon>
        <taxon>Agaricomycetes</taxon>
        <taxon>Gloeophyllales</taxon>
        <taxon>Gloeophyllaceae</taxon>
        <taxon>Heliocybe</taxon>
    </lineage>
</organism>
<dbReference type="InterPro" id="IPR011993">
    <property type="entry name" value="PH-like_dom_sf"/>
</dbReference>
<feature type="region of interest" description="Disordered" evidence="3">
    <location>
        <begin position="47"/>
        <end position="95"/>
    </location>
</feature>
<dbReference type="InterPro" id="IPR000651">
    <property type="entry name" value="Ras-like_Gua-exchang_fac_N"/>
</dbReference>
<dbReference type="GO" id="GO:0007264">
    <property type="term" value="P:small GTPase-mediated signal transduction"/>
    <property type="evidence" value="ECO:0007669"/>
    <property type="project" value="InterPro"/>
</dbReference>
<feature type="compositionally biased region" description="Polar residues" evidence="3">
    <location>
        <begin position="115"/>
        <end position="136"/>
    </location>
</feature>
<evidence type="ECO:0008006" key="8">
    <source>
        <dbReference type="Google" id="ProtNLM"/>
    </source>
</evidence>
<dbReference type="EMBL" id="ML213512">
    <property type="protein sequence ID" value="TFK50899.1"/>
    <property type="molecule type" value="Genomic_DNA"/>
</dbReference>
<feature type="compositionally biased region" description="Polar residues" evidence="3">
    <location>
        <begin position="156"/>
        <end position="167"/>
    </location>
</feature>
<feature type="compositionally biased region" description="Polar residues" evidence="3">
    <location>
        <begin position="634"/>
        <end position="643"/>
    </location>
</feature>
<dbReference type="InterPro" id="IPR008936">
    <property type="entry name" value="Rho_GTPase_activation_prot"/>
</dbReference>
<feature type="compositionally biased region" description="Acidic residues" evidence="3">
    <location>
        <begin position="2060"/>
        <end position="2085"/>
    </location>
</feature>
<feature type="compositionally biased region" description="Low complexity" evidence="3">
    <location>
        <begin position="255"/>
        <end position="267"/>
    </location>
</feature>
<dbReference type="SMART" id="SM00147">
    <property type="entry name" value="RasGEF"/>
    <property type="match status" value="1"/>
</dbReference>
<dbReference type="Gene3D" id="1.20.870.10">
    <property type="entry name" value="Son of sevenless (SoS) protein Chain: S domain 1"/>
    <property type="match status" value="1"/>
</dbReference>
<dbReference type="SUPFAM" id="SSF50729">
    <property type="entry name" value="PH domain-like"/>
    <property type="match status" value="1"/>
</dbReference>
<dbReference type="Gene3D" id="2.30.29.30">
    <property type="entry name" value="Pleckstrin-homology domain (PH domain)/Phosphotyrosine-binding domain (PTB)"/>
    <property type="match status" value="1"/>
</dbReference>
<evidence type="ECO:0000256" key="3">
    <source>
        <dbReference type="SAM" id="MobiDB-lite"/>
    </source>
</evidence>
<evidence type="ECO:0000259" key="5">
    <source>
        <dbReference type="PROSITE" id="PS50238"/>
    </source>
</evidence>
<feature type="region of interest" description="Disordered" evidence="3">
    <location>
        <begin position="1672"/>
        <end position="1698"/>
    </location>
</feature>
<dbReference type="InterPro" id="IPR023578">
    <property type="entry name" value="Ras_GEF_dom_sf"/>
</dbReference>
<dbReference type="GO" id="GO:0005737">
    <property type="term" value="C:cytoplasm"/>
    <property type="evidence" value="ECO:0007669"/>
    <property type="project" value="TreeGrafter"/>
</dbReference>
<dbReference type="GO" id="GO:0005096">
    <property type="term" value="F:GTPase activator activity"/>
    <property type="evidence" value="ECO:0007669"/>
    <property type="project" value="UniProtKB-KW"/>
</dbReference>
<name>A0A5C3MZK5_9AGAM</name>
<feature type="compositionally biased region" description="Low complexity" evidence="3">
    <location>
        <begin position="1069"/>
        <end position="1085"/>
    </location>
</feature>
<evidence type="ECO:0000259" key="4">
    <source>
        <dbReference type="PROSITE" id="PS50212"/>
    </source>
</evidence>
<feature type="region of interest" description="Disordered" evidence="3">
    <location>
        <begin position="1120"/>
        <end position="1139"/>
    </location>
</feature>
<dbReference type="PROSITE" id="PS50238">
    <property type="entry name" value="RHOGAP"/>
    <property type="match status" value="1"/>
</dbReference>
<feature type="compositionally biased region" description="Low complexity" evidence="3">
    <location>
        <begin position="199"/>
        <end position="213"/>
    </location>
</feature>
<evidence type="ECO:0000313" key="7">
    <source>
        <dbReference type="Proteomes" id="UP000305948"/>
    </source>
</evidence>
<dbReference type="PANTHER" id="PTHR23176">
    <property type="entry name" value="RHO/RAC/CDC GTPASE-ACTIVATING PROTEIN"/>
    <property type="match status" value="1"/>
</dbReference>
<keyword evidence="1" id="KW-0343">GTPase activation</keyword>
<dbReference type="Pfam" id="PF00617">
    <property type="entry name" value="RasGEF"/>
    <property type="match status" value="1"/>
</dbReference>
<evidence type="ECO:0000313" key="6">
    <source>
        <dbReference type="EMBL" id="TFK50899.1"/>
    </source>
</evidence>
<keyword evidence="2" id="KW-0344">Guanine-nucleotide releasing factor</keyword>
<feature type="compositionally biased region" description="Basic and acidic residues" evidence="3">
    <location>
        <begin position="1676"/>
        <end position="1698"/>
    </location>
</feature>
<dbReference type="STRING" id="5364.A0A5C3MZK5"/>
<reference evidence="6 7" key="1">
    <citation type="journal article" date="2019" name="Nat. Ecol. Evol.">
        <title>Megaphylogeny resolves global patterns of mushroom evolution.</title>
        <authorList>
            <person name="Varga T."/>
            <person name="Krizsan K."/>
            <person name="Foldi C."/>
            <person name="Dima B."/>
            <person name="Sanchez-Garcia M."/>
            <person name="Sanchez-Ramirez S."/>
            <person name="Szollosi G.J."/>
            <person name="Szarkandi J.G."/>
            <person name="Papp V."/>
            <person name="Albert L."/>
            <person name="Andreopoulos W."/>
            <person name="Angelini C."/>
            <person name="Antonin V."/>
            <person name="Barry K.W."/>
            <person name="Bougher N.L."/>
            <person name="Buchanan P."/>
            <person name="Buyck B."/>
            <person name="Bense V."/>
            <person name="Catcheside P."/>
            <person name="Chovatia M."/>
            <person name="Cooper J."/>
            <person name="Damon W."/>
            <person name="Desjardin D."/>
            <person name="Finy P."/>
            <person name="Geml J."/>
            <person name="Haridas S."/>
            <person name="Hughes K."/>
            <person name="Justo A."/>
            <person name="Karasinski D."/>
            <person name="Kautmanova I."/>
            <person name="Kiss B."/>
            <person name="Kocsube S."/>
            <person name="Kotiranta H."/>
            <person name="LaButti K.M."/>
            <person name="Lechner B.E."/>
            <person name="Liimatainen K."/>
            <person name="Lipzen A."/>
            <person name="Lukacs Z."/>
            <person name="Mihaltcheva S."/>
            <person name="Morgado L.N."/>
            <person name="Niskanen T."/>
            <person name="Noordeloos M.E."/>
            <person name="Ohm R.A."/>
            <person name="Ortiz-Santana B."/>
            <person name="Ovrebo C."/>
            <person name="Racz N."/>
            <person name="Riley R."/>
            <person name="Savchenko A."/>
            <person name="Shiryaev A."/>
            <person name="Soop K."/>
            <person name="Spirin V."/>
            <person name="Szebenyi C."/>
            <person name="Tomsovsky M."/>
            <person name="Tulloss R.E."/>
            <person name="Uehling J."/>
            <person name="Grigoriev I.V."/>
            <person name="Vagvolgyi C."/>
            <person name="Papp T."/>
            <person name="Martin F.M."/>
            <person name="Miettinen O."/>
            <person name="Hibbett D.S."/>
            <person name="Nagy L.G."/>
        </authorList>
    </citation>
    <scope>NUCLEOTIDE SEQUENCE [LARGE SCALE GENOMIC DNA]</scope>
    <source>
        <strain evidence="6 7">OMC1185</strain>
    </source>
</reference>
<evidence type="ECO:0000256" key="2">
    <source>
        <dbReference type="PROSITE-ProRule" id="PRU00135"/>
    </source>
</evidence>
<dbReference type="SUPFAM" id="SSF48366">
    <property type="entry name" value="Ras GEF"/>
    <property type="match status" value="2"/>
</dbReference>
<feature type="region of interest" description="Disordered" evidence="3">
    <location>
        <begin position="2060"/>
        <end position="2112"/>
    </location>
</feature>
<feature type="region of interest" description="Disordered" evidence="3">
    <location>
        <begin position="1836"/>
        <end position="1855"/>
    </location>
</feature>
<protein>
    <recommendedName>
        <fullName evidence="8">Rho GTPase activation protein</fullName>
    </recommendedName>
</protein>
<feature type="region of interest" description="Disordered" evidence="3">
    <location>
        <begin position="1"/>
        <end position="35"/>
    </location>
</feature>
<keyword evidence="7" id="KW-1185">Reference proteome</keyword>
<feature type="compositionally biased region" description="Low complexity" evidence="3">
    <location>
        <begin position="11"/>
        <end position="22"/>
    </location>
</feature>
<dbReference type="SUPFAM" id="SSF48350">
    <property type="entry name" value="GTPase activation domain, GAP"/>
    <property type="match status" value="1"/>
</dbReference>
<proteinExistence type="predicted"/>
<feature type="region of interest" description="Disordered" evidence="3">
    <location>
        <begin position="752"/>
        <end position="779"/>
    </location>
</feature>
<feature type="compositionally biased region" description="Polar residues" evidence="3">
    <location>
        <begin position="177"/>
        <end position="186"/>
    </location>
</feature>
<gene>
    <name evidence="6" type="ORF">OE88DRAFT_1735633</name>
</gene>
<dbReference type="InterPro" id="IPR000198">
    <property type="entry name" value="RhoGAP_dom"/>
</dbReference>
<evidence type="ECO:0000256" key="1">
    <source>
        <dbReference type="ARBA" id="ARBA00022468"/>
    </source>
</evidence>
<accession>A0A5C3MZK5</accession>
<dbReference type="CDD" id="cd00159">
    <property type="entry name" value="RhoGAP"/>
    <property type="match status" value="1"/>
</dbReference>
<sequence>MKKGGQPPPSSLNLPEPSTPSSGAPPGFHIFPRSTSPNIATFFSKPSKWFAKGPNSRQVPGGAEPRASISSNPRKPKISHPTDPRPILPSLKSEPYISGASRSVLDLSLQRTESSFDASLSFSNPGSPVSPSRTGSSGLGDLRSISRKGWSRSADDLSQFSASQDTTFHTKVEQYRNRSASNSGSPQYHHPFPTSNITPLSSSPPQSILGSSPAHVGPSPTPSQSPSQPGHVHSRSHSFTPRLPSKLSAPKLALGPSSPSRKGSGSSEAEVALNPNQRDGKEKDRYSPASQARAAFPFFSAAAASSKVNLASSPNPPSPLLAPPAIIEPEQEPDEKDRSKRTSQIIHHSGFVNYHSDFTLAACSNGSLNLSKGWKPYKLVLRGTKLYFYKPPSDRAAAVKELFPTSLVPALDDALQTGELDEPAVKEREDGRDMRKKRAFWGRRTHPELVHEGNTITKGTLEALIHEAVFGTVTLSSTEGKEPTDPTSSAWLEFASLVVLSLPALAGRAKVESELVRCCSYLVSGASGDEKDALRRRVTWIAGEYLRYHGFPVNAENWEEFRKETIPDFPAEAAFVGELSSMAASSSLQGLYVPSPRPEGEGATEFSPSLGVFSPRPGQNDKMVSLLDALNIREPSSSKPSTSGRERLDSTTTTSSAGGALWASLEREGLTRENFLRLDPQLVALSLSVYHRCALERAPVNLTLEQCIQPDEKAKETSSPFDLFFGNEEHLHWLTKLILSQVLGADRTSRMSQICPPVSPGAPRQSEDGSRQTSRTHSRSEIISTWARIAELCRLSGDEGSWQAIKAALCSRPIARLEKAWKRVDPQAQAAVRSWVYPDDDGAVVSIKEPRTTPWGGDAKTRLKALLAKAAVPDKEDEWLVAPLRSLRSDFEELRNSFSLCFRRSELTETSDKDVGRLVDMWHDYTLDGPANGKFSRMEQFMPLSLAAEPRRKGLFEPHFWTRGSPSALQSSHPLMPLLLVEPLPTVTFIDRAQLSRSRVDSGPTSLVIQDDQFEQLMGSGSRLRRRSSDRIASKGLNNLNGRDLGGTVIPIFDGELVLVVQQWSADSRAPSRSSSRVQSRPPTRGADAGSPEKQVSRAPSIRVKPGALQLDRKPSVARRNSFPVLSQRSDPVMSDTSADRPLRVGVKAGTLDRLVDILVHGLRGVSVSVADDNGEMPLKEGRTRELRVDRAEFASLWWNAFRSFVTPLVFFELLVKRYVGAQPKSGSEESSQYIGAVETRLAVIDAVEDWLEIGGGAQDCLDDSQLFSSLQTWLSREDLDAFNETAPMGDASVQQAQEGLKAEVKALRQLFSAQTQRPTAVSVHINENSSKIDRHDYGREAPDIDKIDEDELVGNLDAMAAAVFSNVTEEDLFVTADLLEVQMADKTAWFLPPQFSQATEEVDIHTIYSHILNCEPSPLIAELTHDALYRLLPPSIRSCIRAFTILHKWLVSKLVAPKLGLRARQARMDLYLRGLEVCRLRSMDTALGETVASRSCTRSFVEAALVSAILSVESRVHHGSWYNVAASRATTCESVSAFLSKAQVTSAGNKEPLTVDMGWVLERMLEVMSVPDTLNAFESDAQTTLVNLEKRRYLRCIIVNTVSETGSRRIRKRREVDRRDFDRLNNIEREVNQIDFDYRVIKEEAYRESMQATGGLAGPRKGHRPFHKHVVAQQEKNKRDKYLRDRLSREKKLEQQRMDRREDYLNKAMHTRRPMAPGTKQHRNKKSVSTAFFQFMRPISSAFVSETIPGHSVKRTPEELDFVPGNKPSFTLSVADAGVAPFINNERSYLFRLDTEDGGHYLLQALNKDESKKWMDTVSRLSKTAAQRRLTYLGPSTQSDLSDHLASGSTPHSRDPKAVFGVDLEVLLQRDKSQDDAVIVPIFIERCLSVIETRGLTESGIYRVAGANSDIQMFKSAINRGEWPITGQTDIYAVCDLVKHWLRDLPQSVLPESSYMRILAAAKIDDLDAKLPQLREIIQALPPANFHLLKRVAEHLDRVTDYEDQNHMTAKNLAIVFSPSLLRAPDGNFMAFMSNLGYLHDFVKALIGHFHVIFDEDQEAEVEPDEEEDEFDEPILEEDEDEDMSPSPSTSPEPTSTPAVHQDEDTPQAQS</sequence>
<feature type="region of interest" description="Disordered" evidence="3">
    <location>
        <begin position="1069"/>
        <end position="1114"/>
    </location>
</feature>